<accession>A0A963YP43</accession>
<keyword evidence="10" id="KW-1185">Reference proteome</keyword>
<evidence type="ECO:0000313" key="9">
    <source>
        <dbReference type="EMBL" id="MCB8874384.1"/>
    </source>
</evidence>
<evidence type="ECO:0000256" key="2">
    <source>
        <dbReference type="ARBA" id="ARBA00006434"/>
    </source>
</evidence>
<dbReference type="Pfam" id="PF00474">
    <property type="entry name" value="SSF"/>
    <property type="match status" value="1"/>
</dbReference>
<keyword evidence="5 8" id="KW-1133">Transmembrane helix</keyword>
<feature type="transmembrane region" description="Helical" evidence="8">
    <location>
        <begin position="43"/>
        <end position="67"/>
    </location>
</feature>
<sequence length="491" mass="51645">MNAALILIALSVVLALGLGLAARRGHAMKLEEWTVGSRGFGTVFVFILLAGETYTTFTFLGASGWAYGLGAPAYYILAYGTIGYVLAYFVLPPVWRFARERRLISQPDFFAAKYNSPALGVLVAVVGIVALIPYLVLQFTGLAVIVQTASYGAIPKSVAVIIGAVVVSLYVVVSGIRGSAWTSAVKDVLIIIVAIALGLYLPFHYQGGITPMFAALDHAKPGFLSFAPTGKSVAWFLSTVILTALGFFMWPHSFSACFTAKNENVFRKNAIVLPIYQLVLLFIFFVGFSAVLVVPGLKGAATNMALLKISVASFPPWIVGVIGGTGVLTALVPGSLILLTAATLLARNLVGMVRPGRVSEESVVRLAKILVPVVAFVGAYCAIAGSATIVALLLMGYAFVTQLFPAMIMSLLARNPVTKEGAITGIALGVLAVIYFTLTNTTVATLWPHGPEVLRDINIGTFALILNVIGVCVVSALTAPGRGALARGAAE</sequence>
<dbReference type="AlphaFoldDB" id="A0A963YP43"/>
<comment type="subcellular location">
    <subcellularLocation>
        <location evidence="1">Membrane</location>
        <topology evidence="1">Multi-pass membrane protein</topology>
    </subcellularLocation>
</comment>
<feature type="transmembrane region" description="Helical" evidence="8">
    <location>
        <begin position="459"/>
        <end position="479"/>
    </location>
</feature>
<dbReference type="RefSeq" id="WP_227320021.1">
    <property type="nucleotide sequence ID" value="NZ_JAESVB010000001.1"/>
</dbReference>
<organism evidence="9 10">
    <name type="scientific">Acidisoma silvae</name>
    <dbReference type="NCBI Taxonomy" id="2802396"/>
    <lineage>
        <taxon>Bacteria</taxon>
        <taxon>Pseudomonadati</taxon>
        <taxon>Pseudomonadota</taxon>
        <taxon>Alphaproteobacteria</taxon>
        <taxon>Acetobacterales</taxon>
        <taxon>Acidocellaceae</taxon>
        <taxon>Acidisoma</taxon>
    </lineage>
</organism>
<reference evidence="9" key="2">
    <citation type="submission" date="2021-01" db="EMBL/GenBank/DDBJ databases">
        <authorList>
            <person name="Mieszkin S."/>
            <person name="Pouder E."/>
            <person name="Alain K."/>
        </authorList>
    </citation>
    <scope>NUCLEOTIDE SEQUENCE</scope>
    <source>
        <strain evidence="9">HW T2.11</strain>
    </source>
</reference>
<feature type="transmembrane region" description="Helical" evidence="8">
    <location>
        <begin position="116"/>
        <end position="137"/>
    </location>
</feature>
<feature type="transmembrane region" description="Helical" evidence="8">
    <location>
        <begin position="157"/>
        <end position="176"/>
    </location>
</feature>
<evidence type="ECO:0000256" key="7">
    <source>
        <dbReference type="RuleBase" id="RU362091"/>
    </source>
</evidence>
<evidence type="ECO:0000256" key="5">
    <source>
        <dbReference type="ARBA" id="ARBA00022989"/>
    </source>
</evidence>
<dbReference type="GO" id="GO:0022857">
    <property type="term" value="F:transmembrane transporter activity"/>
    <property type="evidence" value="ECO:0007669"/>
    <property type="project" value="InterPro"/>
</dbReference>
<keyword evidence="6 8" id="KW-0472">Membrane</keyword>
<dbReference type="Gene3D" id="1.20.1730.10">
    <property type="entry name" value="Sodium/glucose cotransporter"/>
    <property type="match status" value="1"/>
</dbReference>
<dbReference type="EMBL" id="JAESVB010000001">
    <property type="protein sequence ID" value="MCB8874384.1"/>
    <property type="molecule type" value="Genomic_DNA"/>
</dbReference>
<evidence type="ECO:0000256" key="1">
    <source>
        <dbReference type="ARBA" id="ARBA00004141"/>
    </source>
</evidence>
<comment type="similarity">
    <text evidence="2 7">Belongs to the sodium:solute symporter (SSF) (TC 2.A.21) family.</text>
</comment>
<feature type="transmembrane region" description="Helical" evidence="8">
    <location>
        <begin position="73"/>
        <end position="95"/>
    </location>
</feature>
<feature type="transmembrane region" description="Helical" evidence="8">
    <location>
        <begin position="425"/>
        <end position="447"/>
    </location>
</feature>
<evidence type="ECO:0000256" key="6">
    <source>
        <dbReference type="ARBA" id="ARBA00023136"/>
    </source>
</evidence>
<keyword evidence="3" id="KW-0813">Transport</keyword>
<dbReference type="Proteomes" id="UP000708298">
    <property type="component" value="Unassembled WGS sequence"/>
</dbReference>
<dbReference type="InterPro" id="IPR001734">
    <property type="entry name" value="Na/solute_symporter"/>
</dbReference>
<feature type="transmembrane region" description="Helical" evidence="8">
    <location>
        <begin position="366"/>
        <end position="385"/>
    </location>
</feature>
<evidence type="ECO:0000313" key="10">
    <source>
        <dbReference type="Proteomes" id="UP000708298"/>
    </source>
</evidence>
<dbReference type="GO" id="GO:0005886">
    <property type="term" value="C:plasma membrane"/>
    <property type="evidence" value="ECO:0007669"/>
    <property type="project" value="TreeGrafter"/>
</dbReference>
<evidence type="ECO:0000256" key="8">
    <source>
        <dbReference type="SAM" id="Phobius"/>
    </source>
</evidence>
<feature type="transmembrane region" description="Helical" evidence="8">
    <location>
        <begin position="233"/>
        <end position="250"/>
    </location>
</feature>
<protein>
    <submittedName>
        <fullName evidence="9">Sodium:solute symporter</fullName>
    </submittedName>
</protein>
<evidence type="ECO:0000256" key="4">
    <source>
        <dbReference type="ARBA" id="ARBA00022692"/>
    </source>
</evidence>
<feature type="transmembrane region" description="Helical" evidence="8">
    <location>
        <begin position="188"/>
        <end position="205"/>
    </location>
</feature>
<dbReference type="InterPro" id="IPR050277">
    <property type="entry name" value="Sodium:Solute_Symporter"/>
</dbReference>
<dbReference type="PROSITE" id="PS50283">
    <property type="entry name" value="NA_SOLUT_SYMP_3"/>
    <property type="match status" value="1"/>
</dbReference>
<feature type="transmembrane region" description="Helical" evidence="8">
    <location>
        <begin position="6"/>
        <end position="22"/>
    </location>
</feature>
<reference evidence="9" key="1">
    <citation type="journal article" date="2021" name="Microorganisms">
        <title>Acidisoma silvae sp. nov. and Acidisomacellulosilytica sp. nov., Two Acidophilic Bacteria Isolated from Decaying Wood, Hydrolyzing Cellulose and Producing Poly-3-hydroxybutyrate.</title>
        <authorList>
            <person name="Mieszkin S."/>
            <person name="Pouder E."/>
            <person name="Uroz S."/>
            <person name="Simon-Colin C."/>
            <person name="Alain K."/>
        </authorList>
    </citation>
    <scope>NUCLEOTIDE SEQUENCE</scope>
    <source>
        <strain evidence="9">HW T2.11</strain>
    </source>
</reference>
<dbReference type="InterPro" id="IPR038377">
    <property type="entry name" value="Na/Glc_symporter_sf"/>
</dbReference>
<feature type="transmembrane region" description="Helical" evidence="8">
    <location>
        <begin position="271"/>
        <end position="297"/>
    </location>
</feature>
<dbReference type="PANTHER" id="PTHR48086">
    <property type="entry name" value="SODIUM/PROLINE SYMPORTER-RELATED"/>
    <property type="match status" value="1"/>
</dbReference>
<gene>
    <name evidence="9" type="ORF">ASILVAE211_04245</name>
</gene>
<proteinExistence type="inferred from homology"/>
<evidence type="ECO:0000256" key="3">
    <source>
        <dbReference type="ARBA" id="ARBA00022448"/>
    </source>
</evidence>
<dbReference type="CDD" id="cd10322">
    <property type="entry name" value="SLC5sbd"/>
    <property type="match status" value="1"/>
</dbReference>
<comment type="caution">
    <text evidence="9">The sequence shown here is derived from an EMBL/GenBank/DDBJ whole genome shotgun (WGS) entry which is preliminary data.</text>
</comment>
<name>A0A963YP43_9PROT</name>
<keyword evidence="4 8" id="KW-0812">Transmembrane</keyword>
<dbReference type="PANTHER" id="PTHR48086:SF8">
    <property type="entry name" value="MONOCARBOXYLIC ACID PERMEASE"/>
    <property type="match status" value="1"/>
</dbReference>
<feature type="transmembrane region" description="Helical" evidence="8">
    <location>
        <begin position="317"/>
        <end position="345"/>
    </location>
</feature>
<feature type="transmembrane region" description="Helical" evidence="8">
    <location>
        <begin position="391"/>
        <end position="413"/>
    </location>
</feature>